<dbReference type="Pfam" id="PF03466">
    <property type="entry name" value="LysR_substrate"/>
    <property type="match status" value="1"/>
</dbReference>
<dbReference type="PROSITE" id="PS50931">
    <property type="entry name" value="HTH_LYSR"/>
    <property type="match status" value="1"/>
</dbReference>
<dbReference type="InterPro" id="IPR000847">
    <property type="entry name" value="LysR_HTH_N"/>
</dbReference>
<dbReference type="GO" id="GO:0003700">
    <property type="term" value="F:DNA-binding transcription factor activity"/>
    <property type="evidence" value="ECO:0007669"/>
    <property type="project" value="InterPro"/>
</dbReference>
<keyword evidence="3" id="KW-0238">DNA-binding</keyword>
<dbReference type="RefSeq" id="WP_114645107.1">
    <property type="nucleotide sequence ID" value="NZ_QQNH01000005.1"/>
</dbReference>
<gene>
    <name evidence="6" type="ORF">DVH29_05210</name>
</gene>
<dbReference type="PANTHER" id="PTHR30537:SF79">
    <property type="entry name" value="TRANSCRIPTIONAL REGULATOR-RELATED"/>
    <property type="match status" value="1"/>
</dbReference>
<dbReference type="Pfam" id="PF00126">
    <property type="entry name" value="HTH_1"/>
    <property type="match status" value="1"/>
</dbReference>
<dbReference type="Gene3D" id="3.40.190.10">
    <property type="entry name" value="Periplasmic binding protein-like II"/>
    <property type="match status" value="2"/>
</dbReference>
<dbReference type="CDD" id="cd08432">
    <property type="entry name" value="PBP2_GcdR_TrpI_HvrB_AmpR_like"/>
    <property type="match status" value="1"/>
</dbReference>
<keyword evidence="2" id="KW-0805">Transcription regulation</keyword>
<dbReference type="GO" id="GO:0043565">
    <property type="term" value="F:sequence-specific DNA binding"/>
    <property type="evidence" value="ECO:0007669"/>
    <property type="project" value="TreeGrafter"/>
</dbReference>
<evidence type="ECO:0000313" key="7">
    <source>
        <dbReference type="Proteomes" id="UP000253759"/>
    </source>
</evidence>
<dbReference type="OrthoDB" id="9807765at2"/>
<dbReference type="SUPFAM" id="SSF46785">
    <property type="entry name" value="Winged helix' DNA-binding domain"/>
    <property type="match status" value="1"/>
</dbReference>
<dbReference type="EMBL" id="QQNH01000005">
    <property type="protein sequence ID" value="RDE09559.1"/>
    <property type="molecule type" value="Genomic_DNA"/>
</dbReference>
<dbReference type="AlphaFoldDB" id="A0A369W6B4"/>
<evidence type="ECO:0000313" key="6">
    <source>
        <dbReference type="EMBL" id="RDE09559.1"/>
    </source>
</evidence>
<evidence type="ECO:0000259" key="5">
    <source>
        <dbReference type="PROSITE" id="PS50931"/>
    </source>
</evidence>
<dbReference type="InterPro" id="IPR036388">
    <property type="entry name" value="WH-like_DNA-bd_sf"/>
</dbReference>
<dbReference type="FunFam" id="1.10.10.10:FF:000038">
    <property type="entry name" value="Glycine cleavage system transcriptional activator"/>
    <property type="match status" value="1"/>
</dbReference>
<comment type="similarity">
    <text evidence="1">Belongs to the LysR transcriptional regulatory family.</text>
</comment>
<accession>A0A369W6B4</accession>
<organism evidence="6 7">
    <name type="scientific">Pelagibacterium lacus</name>
    <dbReference type="NCBI Taxonomy" id="2282655"/>
    <lineage>
        <taxon>Bacteria</taxon>
        <taxon>Pseudomonadati</taxon>
        <taxon>Pseudomonadota</taxon>
        <taxon>Alphaproteobacteria</taxon>
        <taxon>Hyphomicrobiales</taxon>
        <taxon>Devosiaceae</taxon>
        <taxon>Pelagibacterium</taxon>
    </lineage>
</organism>
<dbReference type="PRINTS" id="PR00039">
    <property type="entry name" value="HTHLYSR"/>
</dbReference>
<protein>
    <submittedName>
        <fullName evidence="6">LysR family transcriptional regulator</fullName>
    </submittedName>
</protein>
<evidence type="ECO:0000256" key="2">
    <source>
        <dbReference type="ARBA" id="ARBA00023015"/>
    </source>
</evidence>
<evidence type="ECO:0000256" key="3">
    <source>
        <dbReference type="ARBA" id="ARBA00023125"/>
    </source>
</evidence>
<evidence type="ECO:0000256" key="1">
    <source>
        <dbReference type="ARBA" id="ARBA00009437"/>
    </source>
</evidence>
<dbReference type="SUPFAM" id="SSF53850">
    <property type="entry name" value="Periplasmic binding protein-like II"/>
    <property type="match status" value="1"/>
</dbReference>
<name>A0A369W6B4_9HYPH</name>
<feature type="domain" description="HTH lysR-type" evidence="5">
    <location>
        <begin position="6"/>
        <end position="63"/>
    </location>
</feature>
<sequence>MTRTIPPLNPLHVFEVVARLGNFTRAAQELRVTQSAVSRQIATLEAYLGLKLFTREHQGIALTPAGTKYFDEIGPAFAAIASATGRLRISQSREALRLVVYPTFAAKWLIPRLSRFSALHPQIEIKLTTGIKPANFASQTVDLAIQLATPDQITDGHKLLFDDIMQPVCSPSYLAEHKLETVDDLATARLLHSHYRRSDWQDWLDDIGRRDLWHDGVEFPSSLLTYQAAIEGMGVAIGQTRLLAEEIKAGTLVPLFDVVKRDLAYFVMWEKGTEPNLKGRKFIRWLGDELGQTRPQ</sequence>
<keyword evidence="7" id="KW-1185">Reference proteome</keyword>
<dbReference type="GO" id="GO:0006351">
    <property type="term" value="P:DNA-templated transcription"/>
    <property type="evidence" value="ECO:0007669"/>
    <property type="project" value="TreeGrafter"/>
</dbReference>
<dbReference type="InterPro" id="IPR005119">
    <property type="entry name" value="LysR_subst-bd"/>
</dbReference>
<keyword evidence="4" id="KW-0804">Transcription</keyword>
<dbReference type="PANTHER" id="PTHR30537">
    <property type="entry name" value="HTH-TYPE TRANSCRIPTIONAL REGULATOR"/>
    <property type="match status" value="1"/>
</dbReference>
<comment type="caution">
    <text evidence="6">The sequence shown here is derived from an EMBL/GenBank/DDBJ whole genome shotgun (WGS) entry which is preliminary data.</text>
</comment>
<proteinExistence type="inferred from homology"/>
<dbReference type="Proteomes" id="UP000253759">
    <property type="component" value="Unassembled WGS sequence"/>
</dbReference>
<dbReference type="InterPro" id="IPR036390">
    <property type="entry name" value="WH_DNA-bd_sf"/>
</dbReference>
<reference evidence="7" key="1">
    <citation type="submission" date="2018-07" db="EMBL/GenBank/DDBJ databases">
        <authorList>
            <person name="Liu B.-T."/>
            <person name="Du Z."/>
        </authorList>
    </citation>
    <scope>NUCLEOTIDE SEQUENCE [LARGE SCALE GENOMIC DNA]</scope>
    <source>
        <strain evidence="7">XYN52</strain>
    </source>
</reference>
<evidence type="ECO:0000256" key="4">
    <source>
        <dbReference type="ARBA" id="ARBA00023163"/>
    </source>
</evidence>
<dbReference type="InterPro" id="IPR058163">
    <property type="entry name" value="LysR-type_TF_proteobact-type"/>
</dbReference>
<dbReference type="Gene3D" id="1.10.10.10">
    <property type="entry name" value="Winged helix-like DNA-binding domain superfamily/Winged helix DNA-binding domain"/>
    <property type="match status" value="1"/>
</dbReference>